<sequence>MAHIQASGEKITEIHKQCQEEMIQQASVCVVFGEELKAGKFKVFKM</sequence>
<name>A0A0K2Y2T1_9HELI</name>
<dbReference type="Proteomes" id="UP000043437">
    <property type="component" value="Unassembled WGS sequence"/>
</dbReference>
<dbReference type="GeneID" id="82132526"/>
<reference evidence="1" key="1">
    <citation type="submission" date="2014-12" db="EMBL/GenBank/DDBJ databases">
        <title>Whole genome sequences of four Staphylococcus schleiferi canine isolates.</title>
        <authorList>
            <person name="Misic A.M."/>
            <person name="Cain C."/>
            <person name="Morris D.O."/>
            <person name="Rankin S."/>
            <person name="Beiting D."/>
        </authorList>
    </citation>
    <scope>NUCLEOTIDE SEQUENCE</scope>
    <source>
        <strain evidence="1">ASB7</strain>
    </source>
</reference>
<organism evidence="1 3">
    <name type="scientific">Helicobacter ailurogastricus</name>
    <dbReference type="NCBI Taxonomy" id="1578720"/>
    <lineage>
        <taxon>Bacteria</taxon>
        <taxon>Pseudomonadati</taxon>
        <taxon>Campylobacterota</taxon>
        <taxon>Epsilonproteobacteria</taxon>
        <taxon>Campylobacterales</taxon>
        <taxon>Helicobacteraceae</taxon>
        <taxon>Helicobacter</taxon>
    </lineage>
</organism>
<reference evidence="3" key="2">
    <citation type="submission" date="2014-12" db="EMBL/GenBank/DDBJ databases">
        <authorList>
            <person name="Jaenicke S."/>
        </authorList>
    </citation>
    <scope>NUCLEOTIDE SEQUENCE [LARGE SCALE GENOMIC DNA]</scope>
</reference>
<evidence type="ECO:0000313" key="1">
    <source>
        <dbReference type="EMBL" id="CRF52627.1"/>
    </source>
</evidence>
<protein>
    <submittedName>
        <fullName evidence="1">Uncharacterized protein</fullName>
    </submittedName>
</protein>
<proteinExistence type="predicted"/>
<gene>
    <name evidence="1" type="ORF">HAL07_10920</name>
    <name evidence="2" type="ORF">HAL07_11050</name>
</gene>
<accession>A0A0K2Y2T1</accession>
<dbReference type="EMBL" id="CDMG01000009">
    <property type="protein sequence ID" value="CRF52640.1"/>
    <property type="molecule type" value="Genomic_DNA"/>
</dbReference>
<dbReference type="RefSeq" id="WP_156295952.1">
    <property type="nucleotide sequence ID" value="NZ_BSWO01000057.1"/>
</dbReference>
<dbReference type="AlphaFoldDB" id="A0A0K2Y2T1"/>
<evidence type="ECO:0000313" key="3">
    <source>
        <dbReference type="Proteomes" id="UP000043437"/>
    </source>
</evidence>
<evidence type="ECO:0000313" key="2">
    <source>
        <dbReference type="EMBL" id="CRF52640.1"/>
    </source>
</evidence>
<dbReference type="EMBL" id="CDMG01000009">
    <property type="protein sequence ID" value="CRF52627.1"/>
    <property type="molecule type" value="Genomic_DNA"/>
</dbReference>